<gene>
    <name evidence="3" type="ORF">ACFPXP_04210</name>
</gene>
<evidence type="ECO:0000313" key="4">
    <source>
        <dbReference type="Proteomes" id="UP001596250"/>
    </source>
</evidence>
<dbReference type="RefSeq" id="WP_379892685.1">
    <property type="nucleotide sequence ID" value="NZ_CBCSCT010000012.1"/>
</dbReference>
<evidence type="ECO:0000313" key="3">
    <source>
        <dbReference type="EMBL" id="MFC5985641.1"/>
    </source>
</evidence>
<sequence>MRKITVLMALVICVSAFLAGCGSKSANDVVGDLGDVVNDLNSYYASGVMTIHTSQEPQKYEVEVSYQKPEYYRIALTNMEKDISQIVLRNDEGVFILTPHLKKSFRFQSEWPKGQGQVYLYQTLADSIIQDGQRQFTKDDEHSAYVFDVTANYQNSTLARQKIWLDQKSYAAKRVEIADSGNQVLVELEFNQFEFDKKFEASEFDMQHNLTSYELEVMPTMGEIEDDGVEEQFGVIMPAYTPEGVLHNGVHDLEFGEQMAVMLDFTGEYNYTIVESRPMEQTVDAGVGKLVDIGGMQGVMTGDEKKMLRWFYDGIEFKLSSADLPESEMVKIAESVQGQIGK</sequence>
<feature type="domain" description="DUF4367" evidence="2">
    <location>
        <begin position="238"/>
        <end position="336"/>
    </location>
</feature>
<accession>A0ABW1IKQ8</accession>
<dbReference type="InterPro" id="IPR025377">
    <property type="entry name" value="DUF4367"/>
</dbReference>
<comment type="caution">
    <text evidence="3">The sequence shown here is derived from an EMBL/GenBank/DDBJ whole genome shotgun (WGS) entry which is preliminary data.</text>
</comment>
<reference evidence="4" key="1">
    <citation type="journal article" date="2019" name="Int. J. Syst. Evol. Microbiol.">
        <title>The Global Catalogue of Microorganisms (GCM) 10K type strain sequencing project: providing services to taxonomists for standard genome sequencing and annotation.</title>
        <authorList>
            <consortium name="The Broad Institute Genomics Platform"/>
            <consortium name="The Broad Institute Genome Sequencing Center for Infectious Disease"/>
            <person name="Wu L."/>
            <person name="Ma J."/>
        </authorList>
    </citation>
    <scope>NUCLEOTIDE SEQUENCE [LARGE SCALE GENOMIC DNA]</scope>
    <source>
        <strain evidence="4">CCM 8749</strain>
    </source>
</reference>
<keyword evidence="1" id="KW-0732">Signal</keyword>
<dbReference type="InterPro" id="IPR029046">
    <property type="entry name" value="LolA/LolB/LppX"/>
</dbReference>
<dbReference type="PANTHER" id="PTHR37507">
    <property type="entry name" value="SPORULATION PROTEIN YDCC"/>
    <property type="match status" value="1"/>
</dbReference>
<dbReference type="InterPro" id="IPR052944">
    <property type="entry name" value="Sporulation_related"/>
</dbReference>
<name>A0ABW1IKQ8_9BACL</name>
<dbReference type="Proteomes" id="UP001596250">
    <property type="component" value="Unassembled WGS sequence"/>
</dbReference>
<dbReference type="SUPFAM" id="SSF89392">
    <property type="entry name" value="Prokaryotic lipoproteins and lipoprotein localization factors"/>
    <property type="match status" value="1"/>
</dbReference>
<evidence type="ECO:0000256" key="1">
    <source>
        <dbReference type="SAM" id="SignalP"/>
    </source>
</evidence>
<proteinExistence type="predicted"/>
<dbReference type="Gene3D" id="2.50.20.10">
    <property type="entry name" value="Lipoprotein localisation LolA/LolB/LppX"/>
    <property type="match status" value="1"/>
</dbReference>
<dbReference type="EMBL" id="JBHSQV010000029">
    <property type="protein sequence ID" value="MFC5985641.1"/>
    <property type="molecule type" value="Genomic_DNA"/>
</dbReference>
<feature type="chain" id="PRO_5045496653" evidence="1">
    <location>
        <begin position="20"/>
        <end position="342"/>
    </location>
</feature>
<protein>
    <submittedName>
        <fullName evidence="3">DUF4367 domain-containing protein</fullName>
    </submittedName>
</protein>
<dbReference type="Pfam" id="PF14285">
    <property type="entry name" value="DUF4367"/>
    <property type="match status" value="1"/>
</dbReference>
<dbReference type="PROSITE" id="PS51257">
    <property type="entry name" value="PROKAR_LIPOPROTEIN"/>
    <property type="match status" value="1"/>
</dbReference>
<keyword evidence="4" id="KW-1185">Reference proteome</keyword>
<feature type="signal peptide" evidence="1">
    <location>
        <begin position="1"/>
        <end position="19"/>
    </location>
</feature>
<organism evidence="3 4">
    <name type="scientific">Marinicrinis lubricantis</name>
    <dbReference type="NCBI Taxonomy" id="2086470"/>
    <lineage>
        <taxon>Bacteria</taxon>
        <taxon>Bacillati</taxon>
        <taxon>Bacillota</taxon>
        <taxon>Bacilli</taxon>
        <taxon>Bacillales</taxon>
        <taxon>Paenibacillaceae</taxon>
    </lineage>
</organism>
<dbReference type="PANTHER" id="PTHR37507:SF2">
    <property type="entry name" value="SPORULATION PROTEIN YDCC"/>
    <property type="match status" value="1"/>
</dbReference>
<evidence type="ECO:0000259" key="2">
    <source>
        <dbReference type="Pfam" id="PF14285"/>
    </source>
</evidence>